<dbReference type="PANTHER" id="PTHR10903:SF184">
    <property type="entry name" value="GTP-BINDING PROTEIN A"/>
    <property type="match status" value="1"/>
</dbReference>
<evidence type="ECO:0000259" key="4">
    <source>
        <dbReference type="Pfam" id="PF04548"/>
    </source>
</evidence>
<dbReference type="Pfam" id="PF04548">
    <property type="entry name" value="AIG1"/>
    <property type="match status" value="1"/>
</dbReference>
<dbReference type="AlphaFoldDB" id="A0A7S3JMT0"/>
<reference evidence="5" key="1">
    <citation type="submission" date="2021-01" db="EMBL/GenBank/DDBJ databases">
        <authorList>
            <person name="Corre E."/>
            <person name="Pelletier E."/>
            <person name="Niang G."/>
            <person name="Scheremetjew M."/>
            <person name="Finn R."/>
            <person name="Kale V."/>
            <person name="Holt S."/>
            <person name="Cochrane G."/>
            <person name="Meng A."/>
            <person name="Brown T."/>
            <person name="Cohen L."/>
        </authorList>
    </citation>
    <scope>NUCLEOTIDE SEQUENCE</scope>
    <source>
        <strain evidence="5">CCMP1510</strain>
    </source>
</reference>
<gene>
    <name evidence="5" type="ORF">ALAG00032_LOCUS70</name>
</gene>
<evidence type="ECO:0000256" key="2">
    <source>
        <dbReference type="ARBA" id="ARBA00023134"/>
    </source>
</evidence>
<dbReference type="InterPro" id="IPR027417">
    <property type="entry name" value="P-loop_NTPase"/>
</dbReference>
<dbReference type="InterPro" id="IPR045058">
    <property type="entry name" value="GIMA/IAN/Toc"/>
</dbReference>
<keyword evidence="1" id="KW-0547">Nucleotide-binding</keyword>
<feature type="signal peptide" evidence="3">
    <location>
        <begin position="1"/>
        <end position="16"/>
    </location>
</feature>
<keyword evidence="2" id="KW-0342">GTP-binding</keyword>
<evidence type="ECO:0000256" key="1">
    <source>
        <dbReference type="ARBA" id="ARBA00022741"/>
    </source>
</evidence>
<sequence>MKILLSFFIFPLCTMAEEKMLRVILIGSTGSGKSTLGNRLLRRRVFIVGVTKKIQCEVGVFRGRGIEVCDTPGLNDGADAETSHQIVESATEKPLHGIIFVQSAAEIRLTKSMRKALRLVLRDLGGAASIEPRILFVFTRSTGLRTPPRAALSDALCRKFGAFCSLLPPIAFAGTLNPILDTLTAINPRFHNKVKQWLDSLLLLSDYIRPLPYQYQNKKDEETSCSYLLADCHQQLSFLNSSCSTTPRR</sequence>
<name>A0A7S3JMT0_9STRA</name>
<keyword evidence="3" id="KW-0732">Signal</keyword>
<dbReference type="Gene3D" id="3.40.50.300">
    <property type="entry name" value="P-loop containing nucleotide triphosphate hydrolases"/>
    <property type="match status" value="1"/>
</dbReference>
<dbReference type="EMBL" id="HBIJ01000092">
    <property type="protein sequence ID" value="CAE0359342.1"/>
    <property type="molecule type" value="Transcribed_RNA"/>
</dbReference>
<dbReference type="PANTHER" id="PTHR10903">
    <property type="entry name" value="GTPASE, IMAP FAMILY MEMBER-RELATED"/>
    <property type="match status" value="1"/>
</dbReference>
<dbReference type="GO" id="GO:0005525">
    <property type="term" value="F:GTP binding"/>
    <property type="evidence" value="ECO:0007669"/>
    <property type="project" value="UniProtKB-KW"/>
</dbReference>
<accession>A0A7S3JMT0</accession>
<dbReference type="InterPro" id="IPR006703">
    <property type="entry name" value="G_AIG1"/>
</dbReference>
<evidence type="ECO:0000256" key="3">
    <source>
        <dbReference type="SAM" id="SignalP"/>
    </source>
</evidence>
<proteinExistence type="predicted"/>
<evidence type="ECO:0000313" key="5">
    <source>
        <dbReference type="EMBL" id="CAE0359342.1"/>
    </source>
</evidence>
<feature type="domain" description="AIG1-type G" evidence="4">
    <location>
        <begin position="21"/>
        <end position="143"/>
    </location>
</feature>
<dbReference type="SUPFAM" id="SSF52540">
    <property type="entry name" value="P-loop containing nucleoside triphosphate hydrolases"/>
    <property type="match status" value="1"/>
</dbReference>
<feature type="chain" id="PRO_5030665758" description="AIG1-type G domain-containing protein" evidence="3">
    <location>
        <begin position="17"/>
        <end position="249"/>
    </location>
</feature>
<protein>
    <recommendedName>
        <fullName evidence="4">AIG1-type G domain-containing protein</fullName>
    </recommendedName>
</protein>
<organism evidence="5">
    <name type="scientific">Aureoumbra lagunensis</name>
    <dbReference type="NCBI Taxonomy" id="44058"/>
    <lineage>
        <taxon>Eukaryota</taxon>
        <taxon>Sar</taxon>
        <taxon>Stramenopiles</taxon>
        <taxon>Ochrophyta</taxon>
        <taxon>Pelagophyceae</taxon>
        <taxon>Pelagomonadales</taxon>
        <taxon>Aureoumbra</taxon>
    </lineage>
</organism>